<accession>A0A398CYH8</accession>
<dbReference type="InterPro" id="IPR003961">
    <property type="entry name" value="FN3_dom"/>
</dbReference>
<evidence type="ECO:0000313" key="3">
    <source>
        <dbReference type="Proteomes" id="UP000266489"/>
    </source>
</evidence>
<comment type="caution">
    <text evidence="2">The sequence shown here is derived from an EMBL/GenBank/DDBJ whole genome shotgun (WGS) entry which is preliminary data.</text>
</comment>
<protein>
    <submittedName>
        <fullName evidence="2">Fibronectin type III domain-containing protein</fullName>
    </submittedName>
</protein>
<dbReference type="CDD" id="cd00063">
    <property type="entry name" value="FN3"/>
    <property type="match status" value="1"/>
</dbReference>
<dbReference type="SMART" id="SM00060">
    <property type="entry name" value="FN3"/>
    <property type="match status" value="1"/>
</dbReference>
<evidence type="ECO:0000259" key="1">
    <source>
        <dbReference type="PROSITE" id="PS50853"/>
    </source>
</evidence>
<dbReference type="Proteomes" id="UP000266489">
    <property type="component" value="Unassembled WGS sequence"/>
</dbReference>
<dbReference type="SUPFAM" id="SSF49265">
    <property type="entry name" value="Fibronectin type III"/>
    <property type="match status" value="1"/>
</dbReference>
<evidence type="ECO:0000313" key="2">
    <source>
        <dbReference type="EMBL" id="RIE07862.1"/>
    </source>
</evidence>
<dbReference type="Gene3D" id="2.60.40.10">
    <property type="entry name" value="Immunoglobulins"/>
    <property type="match status" value="1"/>
</dbReference>
<sequence>MVDMRHSEGRHGGEKRMPLRGLAAIVLCLALLTSLMSMPFSALAETLTVGSAVQVTGTGGDGLNVRSSAVSSGTIVGAEKDGARGVILEGPVAGGTFIWWRVQWKSGVIGWSVDTYLKVAVPSPIPSAPTALGATAGVESVVLSWSPPEDPGTAPITAWRIYRDSHANPSTLVATLNVGDQGFDTRTWTDGPMLLGGRSYWYAVKAVNANGASDLCAGVQVIPQAAPMPSGVFFLPPELDFGGDQTSLVLTLQNAGSTPVTFGVTPGASWLVGVSPMTGSIPVSGIQHINIGVQRTGMPAGTYESLVRITCPTG</sequence>
<dbReference type="AlphaFoldDB" id="A0A398CYH8"/>
<dbReference type="InterPro" id="IPR013783">
    <property type="entry name" value="Ig-like_fold"/>
</dbReference>
<dbReference type="InterPro" id="IPR036116">
    <property type="entry name" value="FN3_sf"/>
</dbReference>
<dbReference type="EMBL" id="QXIU01000215">
    <property type="protein sequence ID" value="RIE07862.1"/>
    <property type="molecule type" value="Genomic_DNA"/>
</dbReference>
<organism evidence="2 3">
    <name type="scientific">Candidatus Cryosericum odellii</name>
    <dbReference type="NCBI Taxonomy" id="2290917"/>
    <lineage>
        <taxon>Bacteria</taxon>
        <taxon>Pseudomonadati</taxon>
        <taxon>Caldisericota/Cryosericota group</taxon>
        <taxon>Candidatus Cryosericota</taxon>
        <taxon>Candidatus Cryosericia</taxon>
        <taxon>Candidatus Cryosericales</taxon>
        <taxon>Candidatus Cryosericaceae</taxon>
        <taxon>Candidatus Cryosericum</taxon>
    </lineage>
</organism>
<feature type="domain" description="Fibronectin type-III" evidence="1">
    <location>
        <begin position="125"/>
        <end position="226"/>
    </location>
</feature>
<gene>
    <name evidence="2" type="ORF">SMC5_08870</name>
</gene>
<feature type="non-terminal residue" evidence="2">
    <location>
        <position position="314"/>
    </location>
</feature>
<dbReference type="PROSITE" id="PS50853">
    <property type="entry name" value="FN3"/>
    <property type="match status" value="1"/>
</dbReference>
<name>A0A398CYH8_9BACT</name>
<proteinExistence type="predicted"/>
<reference evidence="2 3" key="1">
    <citation type="submission" date="2018-09" db="EMBL/GenBank/DDBJ databases">
        <title>Discovery and Ecogenomic Context for Candidatus Cryosericales, a Global Caldiserica Order Active in Thawing Permafrost.</title>
        <authorList>
            <person name="Martinez M.A."/>
            <person name="Woodcroft B.J."/>
            <person name="Ignacio Espinoza J.C."/>
            <person name="Zayed A."/>
            <person name="Singleton C.M."/>
            <person name="Boyd J."/>
            <person name="Li Y.-F."/>
            <person name="Purvine S."/>
            <person name="Maughan H."/>
            <person name="Hodgkins S.B."/>
            <person name="Anderson D."/>
            <person name="Sederholm M."/>
            <person name="Temperton B."/>
            <person name="Saleska S.R."/>
            <person name="Tyson G.W."/>
            <person name="Rich V.I."/>
        </authorList>
    </citation>
    <scope>NUCLEOTIDE SEQUENCE [LARGE SCALE GENOMIC DNA]</scope>
    <source>
        <strain evidence="2 3">SMC5</strain>
    </source>
</reference>